<proteinExistence type="predicted"/>
<protein>
    <submittedName>
        <fullName evidence="4">3-ketoacyl-CoA thiolase 1, peroxisomal</fullName>
    </submittedName>
</protein>
<dbReference type="InterPro" id="IPR020617">
    <property type="entry name" value="Thiolase_C"/>
</dbReference>
<name>A0A3L6FFF0_MAIZE</name>
<dbReference type="InterPro" id="IPR050215">
    <property type="entry name" value="Thiolase-like_sf_Thiolase"/>
</dbReference>
<keyword evidence="2" id="KW-0443">Lipid metabolism</keyword>
<accession>A0A3L6FFF0</accession>
<dbReference type="EMBL" id="NCVQ01000004">
    <property type="protein sequence ID" value="PWZ31653.1"/>
    <property type="molecule type" value="Genomic_DNA"/>
</dbReference>
<evidence type="ECO:0000259" key="3">
    <source>
        <dbReference type="Pfam" id="PF02803"/>
    </source>
</evidence>
<dbReference type="GO" id="GO:0006631">
    <property type="term" value="P:fatty acid metabolic process"/>
    <property type="evidence" value="ECO:0007669"/>
    <property type="project" value="UniProtKB-KW"/>
</dbReference>
<dbReference type="Gene3D" id="3.40.47.10">
    <property type="match status" value="1"/>
</dbReference>
<reference evidence="4 5" key="1">
    <citation type="journal article" date="2018" name="Nat. Genet.">
        <title>Extensive intraspecific gene order and gene structural variations between Mo17 and other maize genomes.</title>
        <authorList>
            <person name="Sun S."/>
            <person name="Zhou Y."/>
            <person name="Chen J."/>
            <person name="Shi J."/>
            <person name="Zhao H."/>
            <person name="Zhao H."/>
            <person name="Song W."/>
            <person name="Zhang M."/>
            <person name="Cui Y."/>
            <person name="Dong X."/>
            <person name="Liu H."/>
            <person name="Ma X."/>
            <person name="Jiao Y."/>
            <person name="Wang B."/>
            <person name="Wei X."/>
            <person name="Stein J.C."/>
            <person name="Glaubitz J.C."/>
            <person name="Lu F."/>
            <person name="Yu G."/>
            <person name="Liang C."/>
            <person name="Fengler K."/>
            <person name="Li B."/>
            <person name="Rafalski A."/>
            <person name="Schnable P.S."/>
            <person name="Ware D.H."/>
            <person name="Buckler E.S."/>
            <person name="Lai J."/>
        </authorList>
    </citation>
    <scope>NUCLEOTIDE SEQUENCE [LARGE SCALE GENOMIC DNA]</scope>
    <source>
        <strain evidence="5">cv. Missouri 17</strain>
        <tissue evidence="4">Seedling</tissue>
    </source>
</reference>
<dbReference type="Proteomes" id="UP000251960">
    <property type="component" value="Chromosome 3"/>
</dbReference>
<dbReference type="SUPFAM" id="SSF53901">
    <property type="entry name" value="Thiolase-like"/>
    <property type="match status" value="1"/>
</dbReference>
<comment type="caution">
    <text evidence="4">The sequence shown here is derived from an EMBL/GenBank/DDBJ whole genome shotgun (WGS) entry which is preliminary data.</text>
</comment>
<evidence type="ECO:0000313" key="5">
    <source>
        <dbReference type="Proteomes" id="UP000251960"/>
    </source>
</evidence>
<dbReference type="PANTHER" id="PTHR43853">
    <property type="entry name" value="3-KETOACYL-COA THIOLASE, PEROXISOMAL"/>
    <property type="match status" value="1"/>
</dbReference>
<sequence length="80" mass="8631">MRDVVEALARVQEIKAFASQFVYCCNKSGLDRSKVNVNGGVIALGHPLGAIGARCVATLLNEIKCRGRDYRFGVVTMCIG</sequence>
<gene>
    <name evidence="4" type="primary">KAT1_1</name>
    <name evidence="4" type="ORF">Zm00014a_000598</name>
</gene>
<evidence type="ECO:0000256" key="2">
    <source>
        <dbReference type="ARBA" id="ARBA00023098"/>
    </source>
</evidence>
<dbReference type="Pfam" id="PF02803">
    <property type="entry name" value="Thiolase_C"/>
    <property type="match status" value="1"/>
</dbReference>
<evidence type="ECO:0000313" key="4">
    <source>
        <dbReference type="EMBL" id="PWZ31653.1"/>
    </source>
</evidence>
<dbReference type="PANTHER" id="PTHR43853:SF8">
    <property type="entry name" value="3-KETOACYL-COA THIOLASE, PEROXISOMAL"/>
    <property type="match status" value="1"/>
</dbReference>
<feature type="domain" description="Thiolase C-terminal" evidence="3">
    <location>
        <begin position="15"/>
        <end position="80"/>
    </location>
</feature>
<dbReference type="AlphaFoldDB" id="A0A3L6FFF0"/>
<organism evidence="4 5">
    <name type="scientific">Zea mays</name>
    <name type="common">Maize</name>
    <dbReference type="NCBI Taxonomy" id="4577"/>
    <lineage>
        <taxon>Eukaryota</taxon>
        <taxon>Viridiplantae</taxon>
        <taxon>Streptophyta</taxon>
        <taxon>Embryophyta</taxon>
        <taxon>Tracheophyta</taxon>
        <taxon>Spermatophyta</taxon>
        <taxon>Magnoliopsida</taxon>
        <taxon>Liliopsida</taxon>
        <taxon>Poales</taxon>
        <taxon>Poaceae</taxon>
        <taxon>PACMAD clade</taxon>
        <taxon>Panicoideae</taxon>
        <taxon>Andropogonodae</taxon>
        <taxon>Andropogoneae</taxon>
        <taxon>Tripsacinae</taxon>
        <taxon>Zea</taxon>
    </lineage>
</organism>
<dbReference type="GO" id="GO:0016747">
    <property type="term" value="F:acyltransferase activity, transferring groups other than amino-acyl groups"/>
    <property type="evidence" value="ECO:0007669"/>
    <property type="project" value="InterPro"/>
</dbReference>
<keyword evidence="1" id="KW-0276">Fatty acid metabolism</keyword>
<evidence type="ECO:0000256" key="1">
    <source>
        <dbReference type="ARBA" id="ARBA00022832"/>
    </source>
</evidence>
<dbReference type="InterPro" id="IPR016039">
    <property type="entry name" value="Thiolase-like"/>
</dbReference>